<reference evidence="4 5" key="1">
    <citation type="submission" date="2013-03" db="EMBL/GenBank/DDBJ databases">
        <title>The Genome Sequence of Exophiala aquamarina CBS 119918.</title>
        <authorList>
            <consortium name="The Broad Institute Genomics Platform"/>
            <person name="Cuomo C."/>
            <person name="de Hoog S."/>
            <person name="Gorbushina A."/>
            <person name="Walker B."/>
            <person name="Young S.K."/>
            <person name="Zeng Q."/>
            <person name="Gargeya S."/>
            <person name="Fitzgerald M."/>
            <person name="Haas B."/>
            <person name="Abouelleil A."/>
            <person name="Allen A.W."/>
            <person name="Alvarado L."/>
            <person name="Arachchi H.M."/>
            <person name="Berlin A.M."/>
            <person name="Chapman S.B."/>
            <person name="Gainer-Dewar J."/>
            <person name="Goldberg J."/>
            <person name="Griggs A."/>
            <person name="Gujja S."/>
            <person name="Hansen M."/>
            <person name="Howarth C."/>
            <person name="Imamovic A."/>
            <person name="Ireland A."/>
            <person name="Larimer J."/>
            <person name="McCowan C."/>
            <person name="Murphy C."/>
            <person name="Pearson M."/>
            <person name="Poon T.W."/>
            <person name="Priest M."/>
            <person name="Roberts A."/>
            <person name="Saif S."/>
            <person name="Shea T."/>
            <person name="Sisk P."/>
            <person name="Sykes S."/>
            <person name="Wortman J."/>
            <person name="Nusbaum C."/>
            <person name="Birren B."/>
        </authorList>
    </citation>
    <scope>NUCLEOTIDE SEQUENCE [LARGE SCALE GENOMIC DNA]</scope>
    <source>
        <strain evidence="4 5">CBS 119918</strain>
    </source>
</reference>
<dbReference type="VEuPathDB" id="FungiDB:A1O9_00178"/>
<dbReference type="GO" id="GO:0003677">
    <property type="term" value="F:DNA binding"/>
    <property type="evidence" value="ECO:0007669"/>
    <property type="project" value="InterPro"/>
</dbReference>
<evidence type="ECO:0000313" key="5">
    <source>
        <dbReference type="Proteomes" id="UP000027920"/>
    </source>
</evidence>
<dbReference type="GO" id="GO:0008270">
    <property type="term" value="F:zinc ion binding"/>
    <property type="evidence" value="ECO:0007669"/>
    <property type="project" value="InterPro"/>
</dbReference>
<dbReference type="Proteomes" id="UP000027920">
    <property type="component" value="Unassembled WGS sequence"/>
</dbReference>
<evidence type="ECO:0000256" key="2">
    <source>
        <dbReference type="SAM" id="MobiDB-lite"/>
    </source>
</evidence>
<protein>
    <recommendedName>
        <fullName evidence="3">Xylanolytic transcriptional activator regulatory domain-containing protein</fullName>
    </recommendedName>
</protein>
<dbReference type="PANTHER" id="PTHR47425:SF3">
    <property type="entry name" value="ZN(II)2CYS6 TRANSCRIPTION FACTOR (EUROFUNG)"/>
    <property type="match status" value="1"/>
</dbReference>
<accession>A0A072PQR1</accession>
<evidence type="ECO:0000259" key="3">
    <source>
        <dbReference type="SMART" id="SM00906"/>
    </source>
</evidence>
<dbReference type="SMART" id="SM00906">
    <property type="entry name" value="Fungal_trans"/>
    <property type="match status" value="1"/>
</dbReference>
<dbReference type="STRING" id="1182545.A0A072PQR1"/>
<feature type="compositionally biased region" description="Polar residues" evidence="2">
    <location>
        <begin position="36"/>
        <end position="48"/>
    </location>
</feature>
<feature type="domain" description="Xylanolytic transcriptional activator regulatory" evidence="3">
    <location>
        <begin position="198"/>
        <end position="271"/>
    </location>
</feature>
<dbReference type="OrthoDB" id="4451586at2759"/>
<dbReference type="EMBL" id="AMGV01000001">
    <property type="protein sequence ID" value="KEF62206.1"/>
    <property type="molecule type" value="Genomic_DNA"/>
</dbReference>
<dbReference type="GeneID" id="25275130"/>
<dbReference type="CDD" id="cd12148">
    <property type="entry name" value="fungal_TF_MHR"/>
    <property type="match status" value="1"/>
</dbReference>
<dbReference type="Pfam" id="PF04082">
    <property type="entry name" value="Fungal_trans"/>
    <property type="match status" value="1"/>
</dbReference>
<keyword evidence="1" id="KW-0539">Nucleus</keyword>
<dbReference type="InterPro" id="IPR052761">
    <property type="entry name" value="Fungal_Detox/Toxin_TFs"/>
</dbReference>
<evidence type="ECO:0000313" key="4">
    <source>
        <dbReference type="EMBL" id="KEF62206.1"/>
    </source>
</evidence>
<organism evidence="4 5">
    <name type="scientific">Exophiala aquamarina CBS 119918</name>
    <dbReference type="NCBI Taxonomy" id="1182545"/>
    <lineage>
        <taxon>Eukaryota</taxon>
        <taxon>Fungi</taxon>
        <taxon>Dikarya</taxon>
        <taxon>Ascomycota</taxon>
        <taxon>Pezizomycotina</taxon>
        <taxon>Eurotiomycetes</taxon>
        <taxon>Chaetothyriomycetidae</taxon>
        <taxon>Chaetothyriales</taxon>
        <taxon>Herpotrichiellaceae</taxon>
        <taxon>Exophiala</taxon>
    </lineage>
</organism>
<name>A0A072PQR1_9EURO</name>
<feature type="region of interest" description="Disordered" evidence="2">
    <location>
        <begin position="29"/>
        <end position="48"/>
    </location>
</feature>
<feature type="region of interest" description="Disordered" evidence="2">
    <location>
        <begin position="670"/>
        <end position="695"/>
    </location>
</feature>
<sequence>MEDHGSPVVHLNLNNQFQSPPAFTPVLNLAGPPSSRRGTTGTPASTQGPFSFAHLPPYIRPPSREFSADDLEFLHRRGAFSIPDDELRDQLLRSCILYVYPYLPIIDLQDFLSALDGTGGSPISLLLFQAVMFAGTAFVDQQYLNQAGFADRRTARVYFYNKIKLLYDFDWEADRPTAIQTILLLAYWYVAENDLKDPWYWLGVCISLATSCGLNQRSTLAKKDAKTAKLWRRIFWACYIRDRVMAISMRKPMRLKDESSALPMLTVEDFDIEPIETSVRAVRECAFFTSRSIRVALAEMCVSKIKILTTIGRIIRKLYVLQGFSGTTADSIMLYSPKKSHFEAKEVFELQDELDRWQRMLPVSCQIRTYDLDPDPHESFLHLHRSVLNMMFWMALEALHRPTTLAKEPSTSLTNFLQQKSRPRVKEAAERMSEMVQSLREQDLVRFLPPISVAFMLPAIASFLVEIKSTGKSLGDLPGHQFHQCVRALLSLRDIWPIADSACFLVGLMITNSQIGTERTLGMQAAPLATANESSQSSRESSALEQQLAESGESIPPFRPRVVVGEQDEGNDEEEENDIASQPEIAGVVMPASTDLGYSPGAMGNIPGEWGEQFQFPWTMAEFGFGNGSSFLDENDMYIDPTMGDYSVDTAFNHGLMDFNTAGMSSSGVDLGVGGAEHHNDSSSYPDPAATGASRNWMAEASQEYSQHLRSGLPT</sequence>
<feature type="compositionally biased region" description="Low complexity" evidence="2">
    <location>
        <begin position="533"/>
        <end position="547"/>
    </location>
</feature>
<proteinExistence type="predicted"/>
<gene>
    <name evidence="4" type="ORF">A1O9_00178</name>
</gene>
<comment type="caution">
    <text evidence="4">The sequence shown here is derived from an EMBL/GenBank/DDBJ whole genome shotgun (WGS) entry which is preliminary data.</text>
</comment>
<keyword evidence="5" id="KW-1185">Reference proteome</keyword>
<dbReference type="HOGENOM" id="CLU_006329_1_3_1"/>
<dbReference type="GO" id="GO:0006351">
    <property type="term" value="P:DNA-templated transcription"/>
    <property type="evidence" value="ECO:0007669"/>
    <property type="project" value="InterPro"/>
</dbReference>
<dbReference type="PANTHER" id="PTHR47425">
    <property type="entry name" value="FARB-RELATED"/>
    <property type="match status" value="1"/>
</dbReference>
<evidence type="ECO:0000256" key="1">
    <source>
        <dbReference type="ARBA" id="ARBA00023242"/>
    </source>
</evidence>
<dbReference type="RefSeq" id="XP_013264796.1">
    <property type="nucleotide sequence ID" value="XM_013409342.1"/>
</dbReference>
<feature type="region of interest" description="Disordered" evidence="2">
    <location>
        <begin position="527"/>
        <end position="561"/>
    </location>
</feature>
<dbReference type="InterPro" id="IPR007219">
    <property type="entry name" value="XnlR_reg_dom"/>
</dbReference>
<dbReference type="AlphaFoldDB" id="A0A072PQR1"/>